<dbReference type="Pfam" id="PF00005">
    <property type="entry name" value="ABC_tran"/>
    <property type="match status" value="1"/>
</dbReference>
<comment type="similarity">
    <text evidence="1">Belongs to the ABC transporter superfamily.</text>
</comment>
<dbReference type="CDD" id="cd03235">
    <property type="entry name" value="ABC_Metallic_Cations"/>
    <property type="match status" value="1"/>
</dbReference>
<organism evidence="6 7">
    <name type="scientific">Candidatus Dormiibacter inghamiae</name>
    <dbReference type="NCBI Taxonomy" id="3127013"/>
    <lineage>
        <taxon>Bacteria</taxon>
        <taxon>Bacillati</taxon>
        <taxon>Candidatus Dormiibacterota</taxon>
        <taxon>Candidatus Dormibacteria</taxon>
        <taxon>Candidatus Dormibacterales</taxon>
        <taxon>Candidatus Dormibacteraceae</taxon>
        <taxon>Candidatus Dormiibacter</taxon>
    </lineage>
</organism>
<keyword evidence="3" id="KW-0547">Nucleotide-binding</keyword>
<dbReference type="GO" id="GO:0016887">
    <property type="term" value="F:ATP hydrolysis activity"/>
    <property type="evidence" value="ECO:0007669"/>
    <property type="project" value="InterPro"/>
</dbReference>
<dbReference type="SUPFAM" id="SSF52540">
    <property type="entry name" value="P-loop containing nucleoside triphosphate hydrolases"/>
    <property type="match status" value="1"/>
</dbReference>
<evidence type="ECO:0000313" key="7">
    <source>
        <dbReference type="Proteomes" id="UP000620075"/>
    </source>
</evidence>
<gene>
    <name evidence="6" type="ORF">JF888_11910</name>
</gene>
<evidence type="ECO:0000256" key="1">
    <source>
        <dbReference type="ARBA" id="ARBA00005417"/>
    </source>
</evidence>
<dbReference type="PANTHER" id="PTHR42734">
    <property type="entry name" value="METAL TRANSPORT SYSTEM ATP-BINDING PROTEIN TM_0124-RELATED"/>
    <property type="match status" value="1"/>
</dbReference>
<dbReference type="Gene3D" id="3.40.50.300">
    <property type="entry name" value="P-loop containing nucleotide triphosphate hydrolases"/>
    <property type="match status" value="1"/>
</dbReference>
<dbReference type="InterPro" id="IPR003439">
    <property type="entry name" value="ABC_transporter-like_ATP-bd"/>
</dbReference>
<accession>A0A934K8T8</accession>
<proteinExistence type="inferred from homology"/>
<protein>
    <submittedName>
        <fullName evidence="6">Metal ABC transporter ATP-binding protein</fullName>
    </submittedName>
</protein>
<dbReference type="PROSITE" id="PS50893">
    <property type="entry name" value="ABC_TRANSPORTER_2"/>
    <property type="match status" value="1"/>
</dbReference>
<dbReference type="Proteomes" id="UP000620075">
    <property type="component" value="Unassembled WGS sequence"/>
</dbReference>
<evidence type="ECO:0000256" key="2">
    <source>
        <dbReference type="ARBA" id="ARBA00022448"/>
    </source>
</evidence>
<dbReference type="EMBL" id="JAEKNQ010000044">
    <property type="protein sequence ID" value="MBJ7603881.1"/>
    <property type="molecule type" value="Genomic_DNA"/>
</dbReference>
<name>A0A934K8T8_9BACT</name>
<dbReference type="InterPro" id="IPR027417">
    <property type="entry name" value="P-loop_NTPase"/>
</dbReference>
<dbReference type="InterPro" id="IPR017871">
    <property type="entry name" value="ABC_transporter-like_CS"/>
</dbReference>
<sequence length="253" mass="26742">MSEPAAVYLESVSARYGSLLALRDATASAPAGSFVCLVGLNGAGKSTLLKAVVGTVSVTGRVAVAGVEGPERRRLLAYVPQREDINWAFPASVLDVVLMGRQASLRRIGWTAAPDREAALGGLEEVGLAELRERSIGELSGGQQQRVMLARALFSPARLLLLDEPLSGVDPASQDSVMRLLHTFCSRGGTVLMATHDVVGSARVSDRVWGVHGTVVADVPADQLLRRDTLELIYGEHLLVLPDGGLALGDQAR</sequence>
<dbReference type="PANTHER" id="PTHR42734:SF5">
    <property type="entry name" value="IRON TRANSPORT SYSTEM ATP-BINDING PROTEIN HI_0361-RELATED"/>
    <property type="match status" value="1"/>
</dbReference>
<keyword evidence="4 6" id="KW-0067">ATP-binding</keyword>
<keyword evidence="2" id="KW-0813">Transport</keyword>
<dbReference type="AlphaFoldDB" id="A0A934K8T8"/>
<feature type="domain" description="ABC transporter" evidence="5">
    <location>
        <begin position="7"/>
        <end position="238"/>
    </location>
</feature>
<evidence type="ECO:0000313" key="6">
    <source>
        <dbReference type="EMBL" id="MBJ7603881.1"/>
    </source>
</evidence>
<evidence type="ECO:0000259" key="5">
    <source>
        <dbReference type="PROSITE" id="PS50893"/>
    </source>
</evidence>
<evidence type="ECO:0000256" key="4">
    <source>
        <dbReference type="ARBA" id="ARBA00022840"/>
    </source>
</evidence>
<reference evidence="6 7" key="1">
    <citation type="submission" date="2020-10" db="EMBL/GenBank/DDBJ databases">
        <title>Ca. Dormibacterota MAGs.</title>
        <authorList>
            <person name="Montgomery K."/>
        </authorList>
    </citation>
    <scope>NUCLEOTIDE SEQUENCE [LARGE SCALE GENOMIC DNA]</scope>
    <source>
        <strain evidence="6">SC8811_S16_3</strain>
    </source>
</reference>
<evidence type="ECO:0000256" key="3">
    <source>
        <dbReference type="ARBA" id="ARBA00022741"/>
    </source>
</evidence>
<dbReference type="GO" id="GO:0005524">
    <property type="term" value="F:ATP binding"/>
    <property type="evidence" value="ECO:0007669"/>
    <property type="project" value="UniProtKB-KW"/>
</dbReference>
<dbReference type="SMART" id="SM00382">
    <property type="entry name" value="AAA"/>
    <property type="match status" value="1"/>
</dbReference>
<dbReference type="InterPro" id="IPR050153">
    <property type="entry name" value="Metal_Ion_Import_ABC"/>
</dbReference>
<comment type="caution">
    <text evidence="6">The sequence shown here is derived from an EMBL/GenBank/DDBJ whole genome shotgun (WGS) entry which is preliminary data.</text>
</comment>
<dbReference type="RefSeq" id="WP_338180613.1">
    <property type="nucleotide sequence ID" value="NZ_JAEKNQ010000044.1"/>
</dbReference>
<dbReference type="PROSITE" id="PS00211">
    <property type="entry name" value="ABC_TRANSPORTER_1"/>
    <property type="match status" value="1"/>
</dbReference>
<dbReference type="InterPro" id="IPR003593">
    <property type="entry name" value="AAA+_ATPase"/>
</dbReference>